<feature type="compositionally biased region" description="Basic and acidic residues" evidence="1">
    <location>
        <begin position="100"/>
        <end position="116"/>
    </location>
</feature>
<accession>A0AAW1J140</accession>
<evidence type="ECO:0000256" key="1">
    <source>
        <dbReference type="SAM" id="MobiDB-lite"/>
    </source>
</evidence>
<organism evidence="2 3">
    <name type="scientific">Popillia japonica</name>
    <name type="common">Japanese beetle</name>
    <dbReference type="NCBI Taxonomy" id="7064"/>
    <lineage>
        <taxon>Eukaryota</taxon>
        <taxon>Metazoa</taxon>
        <taxon>Ecdysozoa</taxon>
        <taxon>Arthropoda</taxon>
        <taxon>Hexapoda</taxon>
        <taxon>Insecta</taxon>
        <taxon>Pterygota</taxon>
        <taxon>Neoptera</taxon>
        <taxon>Endopterygota</taxon>
        <taxon>Coleoptera</taxon>
        <taxon>Polyphaga</taxon>
        <taxon>Scarabaeiformia</taxon>
        <taxon>Scarabaeidae</taxon>
        <taxon>Rutelinae</taxon>
        <taxon>Popillia</taxon>
    </lineage>
</organism>
<evidence type="ECO:0000313" key="3">
    <source>
        <dbReference type="Proteomes" id="UP001458880"/>
    </source>
</evidence>
<evidence type="ECO:0000313" key="2">
    <source>
        <dbReference type="EMBL" id="KAK9696560.1"/>
    </source>
</evidence>
<reference evidence="2 3" key="1">
    <citation type="journal article" date="2024" name="BMC Genomics">
        <title>De novo assembly and annotation of Popillia japonica's genome with initial clues to its potential as an invasive pest.</title>
        <authorList>
            <person name="Cucini C."/>
            <person name="Boschi S."/>
            <person name="Funari R."/>
            <person name="Cardaioli E."/>
            <person name="Iannotti N."/>
            <person name="Marturano G."/>
            <person name="Paoli F."/>
            <person name="Bruttini M."/>
            <person name="Carapelli A."/>
            <person name="Frati F."/>
            <person name="Nardi F."/>
        </authorList>
    </citation>
    <scope>NUCLEOTIDE SEQUENCE [LARGE SCALE GENOMIC DNA]</scope>
    <source>
        <strain evidence="2">DMR45628</strain>
    </source>
</reference>
<dbReference type="EMBL" id="JASPKY010000447">
    <property type="protein sequence ID" value="KAK9696560.1"/>
    <property type="molecule type" value="Genomic_DNA"/>
</dbReference>
<proteinExistence type="predicted"/>
<dbReference type="Proteomes" id="UP001458880">
    <property type="component" value="Unassembled WGS sequence"/>
</dbReference>
<protein>
    <submittedName>
        <fullName evidence="2">Uncharacterized protein</fullName>
    </submittedName>
</protein>
<name>A0AAW1J140_POPJA</name>
<comment type="caution">
    <text evidence="2">The sequence shown here is derived from an EMBL/GenBank/DDBJ whole genome shotgun (WGS) entry which is preliminary data.</text>
</comment>
<sequence length="140" mass="16081">MDISADIGVKPKILNSPRLTVETYAFCVDFPSFFNEKCQEKLKWEEESPIDERRNTEGDLTLLRDLATGSWEKEQVRLLKLFEEISSGSSNSESESDADSAEKNSLKHEKNQKMMRDGIPIQHVPETFLLMQMPPGFVWI</sequence>
<dbReference type="AlphaFoldDB" id="A0AAW1J140"/>
<gene>
    <name evidence="2" type="ORF">QE152_g31494</name>
</gene>
<feature type="region of interest" description="Disordered" evidence="1">
    <location>
        <begin position="86"/>
        <end position="116"/>
    </location>
</feature>
<keyword evidence="3" id="KW-1185">Reference proteome</keyword>